<dbReference type="AlphaFoldDB" id="A0A1Q9C2W5"/>
<dbReference type="EMBL" id="LSRX01001807">
    <property type="protein sequence ID" value="OLP77256.1"/>
    <property type="molecule type" value="Genomic_DNA"/>
</dbReference>
<reference evidence="3 4" key="1">
    <citation type="submission" date="2016-02" db="EMBL/GenBank/DDBJ databases">
        <title>Genome analysis of coral dinoflagellate symbionts highlights evolutionary adaptations to a symbiotic lifestyle.</title>
        <authorList>
            <person name="Aranda M."/>
            <person name="Li Y."/>
            <person name="Liew Y.J."/>
            <person name="Baumgarten S."/>
            <person name="Simakov O."/>
            <person name="Wilson M."/>
            <person name="Piel J."/>
            <person name="Ashoor H."/>
            <person name="Bougouffa S."/>
            <person name="Bajic V.B."/>
            <person name="Ryu T."/>
            <person name="Ravasi T."/>
            <person name="Bayer T."/>
            <person name="Micklem G."/>
            <person name="Kim H."/>
            <person name="Bhak J."/>
            <person name="Lajeunesse T.C."/>
            <person name="Voolstra C.R."/>
        </authorList>
    </citation>
    <scope>NUCLEOTIDE SEQUENCE [LARGE SCALE GENOMIC DNA]</scope>
    <source>
        <strain evidence="3 4">CCMP2467</strain>
    </source>
</reference>
<dbReference type="OMA" id="VPCWEAC"/>
<proteinExistence type="predicted"/>
<accession>A0A1Q9C2W5</accession>
<name>A0A1Q9C2W5_SYMMI</name>
<dbReference type="Proteomes" id="UP000186817">
    <property type="component" value="Unassembled WGS sequence"/>
</dbReference>
<feature type="region of interest" description="Disordered" evidence="1">
    <location>
        <begin position="1"/>
        <end position="75"/>
    </location>
</feature>
<feature type="compositionally biased region" description="Basic and acidic residues" evidence="1">
    <location>
        <begin position="34"/>
        <end position="51"/>
    </location>
</feature>
<evidence type="ECO:0000259" key="2">
    <source>
        <dbReference type="PROSITE" id="PS50878"/>
    </source>
</evidence>
<gene>
    <name evidence="3" type="ORF">AK812_SmicGene42703</name>
</gene>
<dbReference type="InterPro" id="IPR000477">
    <property type="entry name" value="RT_dom"/>
</dbReference>
<dbReference type="Pfam" id="PF00078">
    <property type="entry name" value="RVT_1"/>
    <property type="match status" value="1"/>
</dbReference>
<feature type="domain" description="Reverse transcriptase" evidence="2">
    <location>
        <begin position="322"/>
        <end position="568"/>
    </location>
</feature>
<sequence>MPESVTSGDAACTGFAKRGEGRKGNKGPPAQPPPDERGPRLALSHAEDDSAARPAQAPSAAAPADSEDPATAPSNVPAAAWAQLDGIDLQTEFAIRLPTMQSVPAFLRPGIRQAYTYSLRALRDAHSRAGEVQQARAWKLFLLVPRLLLCRARVTGSTGREALLQRVRDFLAGRWTALLAAARDAADQHGPAPTAHADDDDAASLRRREAACAHVRRGEVSRGRTVLTAAALAPGTEDTFAALSDPARRPPALLTAIPADVRDLQPDVPATLTDAAVGQALRSSRRGTAAGLSGATCEHYKVLLDDAEALELFAHAANLLASAQIPANIAAALAVSRLTALRKPAGGVRGIATGDTFRRLVSRCLARQYADTFDQATRPYQFALQTRAGTDALSGMLRAAIDLDADATIVSLDGRSAYDTISRAAFLCKLREVAPALVPFVRLWYGQESTYYWWDASGVRRSIRQGEGCEQGDALAPALYALGQHAALVAADQRLQPGECLAAFLDDVYVVTTPARAREAHDVVTTSIQDLAGVAANLGKTRVYNRAGGPAPAGIAELGEAVWTGNAPEAARGFLALGTPIGHPAYVASHTDARLREEARLLQELPLLPDLQCAWLILAMCAAPRADHLLRTLPPDLSASYARGHDDAVWQCLRDLLGEPDDRDPEVAAARRLALLPARLGGLGLQCAERVAPAAYWAAWADALPVLRLRRPEAAARCLAELEAGSASFALCLRAAAAAGAHLTHAGWEGRPEWRTIHDGLRPAQCDLPEPGERCQGWQHHGSRACSTRFRDTELLPALAPPAQALLRSQSGPRAAAWLGTVPSEAGTTIPPDRMLIALRRRLRLPLPVAQGRCGAHGPGCGAAVDVYGDHYAACPRTGLLARRAKPLERAWIRVVREALGPEGQVVPQQWLVRTPAPGVDPDDRRRLDFVAYGATQLGEALCCDVTLVSPLARDGRPQPSSTTRDGAALAVAERRKRAAYPELLRRGPQRLCVLACETGGRWNDESLRLVAQLVRSRALRAPAPLRGAATQGWYRRWWGLLSVAVQNTLAATLLGTPPVQAPHLQDVLHDACPPVPSCLPAR</sequence>
<keyword evidence="4" id="KW-1185">Reference proteome</keyword>
<feature type="compositionally biased region" description="Low complexity" evidence="1">
    <location>
        <begin position="52"/>
        <end position="74"/>
    </location>
</feature>
<dbReference type="PROSITE" id="PS50878">
    <property type="entry name" value="RT_POL"/>
    <property type="match status" value="1"/>
</dbReference>
<evidence type="ECO:0000256" key="1">
    <source>
        <dbReference type="SAM" id="MobiDB-lite"/>
    </source>
</evidence>
<organism evidence="3 4">
    <name type="scientific">Symbiodinium microadriaticum</name>
    <name type="common">Dinoflagellate</name>
    <name type="synonym">Zooxanthella microadriatica</name>
    <dbReference type="NCBI Taxonomy" id="2951"/>
    <lineage>
        <taxon>Eukaryota</taxon>
        <taxon>Sar</taxon>
        <taxon>Alveolata</taxon>
        <taxon>Dinophyceae</taxon>
        <taxon>Suessiales</taxon>
        <taxon>Symbiodiniaceae</taxon>
        <taxon>Symbiodinium</taxon>
    </lineage>
</organism>
<dbReference type="OrthoDB" id="444472at2759"/>
<comment type="caution">
    <text evidence="3">The sequence shown here is derived from an EMBL/GenBank/DDBJ whole genome shotgun (WGS) entry which is preliminary data.</text>
</comment>
<protein>
    <submittedName>
        <fullName evidence="3">132 kDa protein</fullName>
    </submittedName>
</protein>
<evidence type="ECO:0000313" key="4">
    <source>
        <dbReference type="Proteomes" id="UP000186817"/>
    </source>
</evidence>
<evidence type="ECO:0000313" key="3">
    <source>
        <dbReference type="EMBL" id="OLP77256.1"/>
    </source>
</evidence>